<dbReference type="Pfam" id="PF14390">
    <property type="entry name" value="DUF4420"/>
    <property type="match status" value="1"/>
</dbReference>
<proteinExistence type="predicted"/>
<sequence length="317" mass="37542">MRVKNPKRRTTMSNNEVYKTFREDFPSRNFIRFGDNRHLSLYIGRDDDARYSFDFRGKYKPVRISSSDVIAVEQYKDGDLLTLRFSLENNDLLEYFCTFCQDLLDSVKVTNDDEKAYHTLRSRYYSWRQLFRPDNARLTEAEIMGLIGELLFLKDYMIPERGIDVALESWMGPEKSHKDFSDQQDWFEVKTISFGKESVRISSIEQLDSNIDGTLVVYELEKMSPSFEGIRLNQLVNSIIALLVNTHQRETFMAKLQLFGFDFSNENDNIVFALRNQYLYRVDYENFPRLHRSLLPDAITRAQYELLLTEIEPFKYN</sequence>
<reference evidence="1 2" key="1">
    <citation type="submission" date="2018-06" db="EMBL/GenBank/DDBJ databases">
        <authorList>
            <consortium name="Pathogen Informatics"/>
            <person name="Doyle S."/>
        </authorList>
    </citation>
    <scope>NUCLEOTIDE SEQUENCE [LARGE SCALE GENOMIC DNA]</scope>
    <source>
        <strain evidence="1 2">NCTC13067</strain>
    </source>
</reference>
<dbReference type="AlphaFoldDB" id="A0A379E2H8"/>
<dbReference type="InterPro" id="IPR025534">
    <property type="entry name" value="DUF4420"/>
</dbReference>
<gene>
    <name evidence="1" type="ORF">NCTC13067_00170</name>
</gene>
<evidence type="ECO:0008006" key="3">
    <source>
        <dbReference type="Google" id="ProtNLM"/>
    </source>
</evidence>
<organism evidence="1 2">
    <name type="scientific">Prevotella denticola</name>
    <dbReference type="NCBI Taxonomy" id="28129"/>
    <lineage>
        <taxon>Bacteria</taxon>
        <taxon>Pseudomonadati</taxon>
        <taxon>Bacteroidota</taxon>
        <taxon>Bacteroidia</taxon>
        <taxon>Bacteroidales</taxon>
        <taxon>Prevotellaceae</taxon>
        <taxon>Prevotella</taxon>
    </lineage>
</organism>
<evidence type="ECO:0000313" key="1">
    <source>
        <dbReference type="EMBL" id="SUB86531.1"/>
    </source>
</evidence>
<protein>
    <recommendedName>
        <fullName evidence="3">PD-(D/E)XK motif protein</fullName>
    </recommendedName>
</protein>
<accession>A0A379E2H8</accession>
<dbReference type="EMBL" id="UGTM01000001">
    <property type="protein sequence ID" value="SUB86531.1"/>
    <property type="molecule type" value="Genomic_DNA"/>
</dbReference>
<evidence type="ECO:0000313" key="2">
    <source>
        <dbReference type="Proteomes" id="UP000255469"/>
    </source>
</evidence>
<name>A0A379E2H8_9BACT</name>
<dbReference type="Proteomes" id="UP000255469">
    <property type="component" value="Unassembled WGS sequence"/>
</dbReference>